<dbReference type="PANTHER" id="PTHR43135:SF3">
    <property type="entry name" value="ALPHA-D-RIBOSE 1-METHYLPHOSPHONATE 5-TRIPHOSPHATE DIPHOSPHATASE"/>
    <property type="match status" value="1"/>
</dbReference>
<dbReference type="InterPro" id="IPR032466">
    <property type="entry name" value="Metal_Hydrolase"/>
</dbReference>
<dbReference type="Pfam" id="PF01979">
    <property type="entry name" value="Amidohydro_1"/>
    <property type="match status" value="1"/>
</dbReference>
<evidence type="ECO:0000259" key="3">
    <source>
        <dbReference type="Pfam" id="PF01979"/>
    </source>
</evidence>
<dbReference type="InterPro" id="IPR051781">
    <property type="entry name" value="Metallo-dep_Hydrolase"/>
</dbReference>
<proteinExistence type="predicted"/>
<dbReference type="SUPFAM" id="SSF51556">
    <property type="entry name" value="Metallo-dependent hydrolases"/>
    <property type="match status" value="1"/>
</dbReference>
<gene>
    <name evidence="4" type="ORF">GCM10010992_06910</name>
</gene>
<evidence type="ECO:0000256" key="2">
    <source>
        <dbReference type="SAM" id="SignalP"/>
    </source>
</evidence>
<organism evidence="4 5">
    <name type="scientific">Cloacibacterium rupense</name>
    <dbReference type="NCBI Taxonomy" id="517423"/>
    <lineage>
        <taxon>Bacteria</taxon>
        <taxon>Pseudomonadati</taxon>
        <taxon>Bacteroidota</taxon>
        <taxon>Flavobacteriia</taxon>
        <taxon>Flavobacteriales</taxon>
        <taxon>Weeksellaceae</taxon>
    </lineage>
</organism>
<dbReference type="EMBL" id="BMLV01000001">
    <property type="protein sequence ID" value="GGP02456.1"/>
    <property type="molecule type" value="Genomic_DNA"/>
</dbReference>
<sequence>MKKFFISLGLVFSGIISAQVGYWQNDTTTKDQSLYVIKNITLYQDYKTVINDAVLVVQNGKILESGKVSIPKNAVVVDGKGAYVYPSFIDSYTNIGVEKSESKEYNSGSIYLPNTASFAAYNDAVKSYTRAADTFTNQSKNYEEYLSQGFGAALAFNQDGIVRGSAVLVTLGQGKPSDKIVKEDAAFLLSFDKGSSKQSYPTSLTGSIALLRQTYLDADWYEKGGNLEQKNLNLEAFNKYKKLPTIIETSEKWDVLRADKIGDEAGFQFTFLGSGNEYQRAKEIKATNGNLILPLEYPKAYQVNDALDVEAADVAVLKHWEMAPYNAVYLSKEGVPFSFTMNKLKDKSTFFSKLRELYKNGLSKEEILAALTDRPAKNFKVENTLGNLRKGSIANFVIFSEDLFNKDAMLYENWVNGKSFVVNKIPEVDVRGEYSLNINNQTYDLKIKGKINKPEASVSKDKKDGKAKLNFTDYKMALELVLPKDSLQNYRILYPVADFKNKQDFALNKEGKEVPYSISFVKELAKEDKKEEDKKPSEIGKIWYPFSAFGNETLPIQKDYIIKNATVWTNTNKGIVKNYDVKISKGKIVQVGANLAKGNAEEIDGTNLHLTNGILDEHTHIGLTRGVNEAGSNSSAEVRMEDVLNPDDVNFYRQLSGGVTSAQQLHGSANPIGGQSSIVKFAWGENADGMKFPNAPKFIKFALGENVKQSNWGDNPNRFPQSRGGVEQAYDFWFTRALEYEKEKASNKNYRKDLRLETHLEILKAQRFITCHSYVQSEINMFMKMAEKFGFKVNTFTHILEGYKVADIMEKHGANASTFSDWWAYKEEVREAIPYNAALLLQAGVNTAINSDDAEMARRLNQEAGKLVKYGNVSQEDAWKTVTLNPAKMLKIDNRIGSIEVGKDADLVLWTDNPLSIYATVSKTFVDGKLLFDAKEQILKDEKIKAEKNRIVQKMLFSDDTKKGNTQPLKKEEPKQYHCDTLDETEEHSHSH</sequence>
<feature type="compositionally biased region" description="Basic and acidic residues" evidence="1">
    <location>
        <begin position="957"/>
        <end position="992"/>
    </location>
</feature>
<feature type="region of interest" description="Disordered" evidence="1">
    <location>
        <begin position="956"/>
        <end position="992"/>
    </location>
</feature>
<keyword evidence="2" id="KW-0732">Signal</keyword>
<dbReference type="InterPro" id="IPR011059">
    <property type="entry name" value="Metal-dep_hydrolase_composite"/>
</dbReference>
<feature type="signal peptide" evidence="2">
    <location>
        <begin position="1"/>
        <end position="18"/>
    </location>
</feature>
<reference evidence="5" key="1">
    <citation type="journal article" date="2019" name="Int. J. Syst. Evol. Microbiol.">
        <title>The Global Catalogue of Microorganisms (GCM) 10K type strain sequencing project: providing services to taxonomists for standard genome sequencing and annotation.</title>
        <authorList>
            <consortium name="The Broad Institute Genomics Platform"/>
            <consortium name="The Broad Institute Genome Sequencing Center for Infectious Disease"/>
            <person name="Wu L."/>
            <person name="Ma J."/>
        </authorList>
    </citation>
    <scope>NUCLEOTIDE SEQUENCE [LARGE SCALE GENOMIC DNA]</scope>
    <source>
        <strain evidence="5">CGMCC 1.7656</strain>
    </source>
</reference>
<keyword evidence="5" id="KW-1185">Reference proteome</keyword>
<dbReference type="SUPFAM" id="SSF51338">
    <property type="entry name" value="Composite domain of metallo-dependent hydrolases"/>
    <property type="match status" value="2"/>
</dbReference>
<dbReference type="PANTHER" id="PTHR43135">
    <property type="entry name" value="ALPHA-D-RIBOSE 1-METHYLPHOSPHONATE 5-TRIPHOSPHATE DIPHOSPHATASE"/>
    <property type="match status" value="1"/>
</dbReference>
<comment type="caution">
    <text evidence="4">The sequence shown here is derived from an EMBL/GenBank/DDBJ whole genome shotgun (WGS) entry which is preliminary data.</text>
</comment>
<dbReference type="Proteomes" id="UP000620064">
    <property type="component" value="Unassembled WGS sequence"/>
</dbReference>
<feature type="chain" id="PRO_5045160750" evidence="2">
    <location>
        <begin position="19"/>
        <end position="992"/>
    </location>
</feature>
<evidence type="ECO:0000256" key="1">
    <source>
        <dbReference type="SAM" id="MobiDB-lite"/>
    </source>
</evidence>
<dbReference type="InterPro" id="IPR006680">
    <property type="entry name" value="Amidohydro-rel"/>
</dbReference>
<feature type="domain" description="Amidohydrolase-related" evidence="3">
    <location>
        <begin position="836"/>
        <end position="930"/>
    </location>
</feature>
<protein>
    <submittedName>
        <fullName evidence="4">Periplasmic amidohydrolase</fullName>
    </submittedName>
</protein>
<dbReference type="RefSeq" id="WP_188616682.1">
    <property type="nucleotide sequence ID" value="NZ_BMLV01000001.1"/>
</dbReference>
<dbReference type="Gene3D" id="3.20.20.140">
    <property type="entry name" value="Metal-dependent hydrolases"/>
    <property type="match status" value="2"/>
</dbReference>
<accession>A0ABQ2NIG6</accession>
<evidence type="ECO:0000313" key="4">
    <source>
        <dbReference type="EMBL" id="GGP02456.1"/>
    </source>
</evidence>
<name>A0ABQ2NIG6_9FLAO</name>
<evidence type="ECO:0000313" key="5">
    <source>
        <dbReference type="Proteomes" id="UP000620064"/>
    </source>
</evidence>